<accession>A0AAV4VWH4</accession>
<dbReference type="AlphaFoldDB" id="A0AAV4VWH4"/>
<gene>
    <name evidence="1" type="ORF">CDAR_429821</name>
</gene>
<evidence type="ECO:0000313" key="2">
    <source>
        <dbReference type="Proteomes" id="UP001054837"/>
    </source>
</evidence>
<reference evidence="1 2" key="1">
    <citation type="submission" date="2021-06" db="EMBL/GenBank/DDBJ databases">
        <title>Caerostris darwini draft genome.</title>
        <authorList>
            <person name="Kono N."/>
            <person name="Arakawa K."/>
        </authorList>
    </citation>
    <scope>NUCLEOTIDE SEQUENCE [LARGE SCALE GENOMIC DNA]</scope>
</reference>
<keyword evidence="2" id="KW-1185">Reference proteome</keyword>
<comment type="caution">
    <text evidence="1">The sequence shown here is derived from an EMBL/GenBank/DDBJ whole genome shotgun (WGS) entry which is preliminary data.</text>
</comment>
<organism evidence="1 2">
    <name type="scientific">Caerostris darwini</name>
    <dbReference type="NCBI Taxonomy" id="1538125"/>
    <lineage>
        <taxon>Eukaryota</taxon>
        <taxon>Metazoa</taxon>
        <taxon>Ecdysozoa</taxon>
        <taxon>Arthropoda</taxon>
        <taxon>Chelicerata</taxon>
        <taxon>Arachnida</taxon>
        <taxon>Araneae</taxon>
        <taxon>Araneomorphae</taxon>
        <taxon>Entelegynae</taxon>
        <taxon>Araneoidea</taxon>
        <taxon>Araneidae</taxon>
        <taxon>Caerostris</taxon>
    </lineage>
</organism>
<dbReference type="Proteomes" id="UP001054837">
    <property type="component" value="Unassembled WGS sequence"/>
</dbReference>
<name>A0AAV4VWH4_9ARAC</name>
<dbReference type="EMBL" id="BPLQ01013632">
    <property type="protein sequence ID" value="GIY73620.1"/>
    <property type="molecule type" value="Genomic_DNA"/>
</dbReference>
<evidence type="ECO:0000313" key="1">
    <source>
        <dbReference type="EMBL" id="GIY73620.1"/>
    </source>
</evidence>
<protein>
    <submittedName>
        <fullName evidence="1">Uncharacterized protein</fullName>
    </submittedName>
</protein>
<sequence>MAHGDHSDPFVEGGKIVQGNTAEAAARRRCHQCYWFYNFTNCNDLMSGVGEWESVHVSELKSLVETVFLDSNALSAELAQYSFKARDFSLMNFSLVS</sequence>
<proteinExistence type="predicted"/>